<evidence type="ECO:0000313" key="8">
    <source>
        <dbReference type="EMBL" id="GKT32119.1"/>
    </source>
</evidence>
<accession>A0ABQ5KHX5</accession>
<evidence type="ECO:0000256" key="3">
    <source>
        <dbReference type="ARBA" id="ARBA00022741"/>
    </source>
</evidence>
<dbReference type="InterPro" id="IPR003307">
    <property type="entry name" value="W2_domain"/>
</dbReference>
<feature type="domain" description="W2" evidence="7">
    <location>
        <begin position="158"/>
        <end position="324"/>
    </location>
</feature>
<feature type="region of interest" description="Disordered" evidence="6">
    <location>
        <begin position="327"/>
        <end position="346"/>
    </location>
</feature>
<evidence type="ECO:0000259" key="7">
    <source>
        <dbReference type="PROSITE" id="PS51363"/>
    </source>
</evidence>
<evidence type="ECO:0000256" key="1">
    <source>
        <dbReference type="ARBA" id="ARBA00010397"/>
    </source>
</evidence>
<evidence type="ECO:0000256" key="2">
    <source>
        <dbReference type="ARBA" id="ARBA00022540"/>
    </source>
</evidence>
<comment type="similarity">
    <text evidence="1">Belongs to the eIF-2-beta/eIF-5 family.</text>
</comment>
<dbReference type="EMBL" id="BQXS01002465">
    <property type="protein sequence ID" value="GKT32119.1"/>
    <property type="molecule type" value="Genomic_DNA"/>
</dbReference>
<dbReference type="Gene3D" id="3.30.30.170">
    <property type="match status" value="1"/>
</dbReference>
<dbReference type="InterPro" id="IPR002735">
    <property type="entry name" value="Transl_init_fac_IF2/IF5_dom"/>
</dbReference>
<keyword evidence="3" id="KW-0547">Nucleotide-binding</keyword>
<dbReference type="PANTHER" id="PTHR23001:SF7">
    <property type="entry name" value="EUKARYOTIC TRANSLATION INITIATION FACTOR 5"/>
    <property type="match status" value="1"/>
</dbReference>
<proteinExistence type="inferred from homology"/>
<dbReference type="SMART" id="SM00653">
    <property type="entry name" value="eIF2B_5"/>
    <property type="match status" value="1"/>
</dbReference>
<evidence type="ECO:0000256" key="5">
    <source>
        <dbReference type="ARBA" id="ARBA00023134"/>
    </source>
</evidence>
<dbReference type="Pfam" id="PF01873">
    <property type="entry name" value="eIF-5_eIF-2B"/>
    <property type="match status" value="1"/>
</dbReference>
<dbReference type="PROSITE" id="PS51363">
    <property type="entry name" value="W2"/>
    <property type="match status" value="1"/>
</dbReference>
<evidence type="ECO:0000313" key="9">
    <source>
        <dbReference type="Proteomes" id="UP001057375"/>
    </source>
</evidence>
<dbReference type="Gene3D" id="1.25.40.180">
    <property type="match status" value="1"/>
</dbReference>
<dbReference type="GO" id="GO:0003743">
    <property type="term" value="F:translation initiation factor activity"/>
    <property type="evidence" value="ECO:0007669"/>
    <property type="project" value="UniProtKB-KW"/>
</dbReference>
<dbReference type="SUPFAM" id="SSF100966">
    <property type="entry name" value="Translation initiation factor 2 beta, aIF2beta, N-terminal domain"/>
    <property type="match status" value="1"/>
</dbReference>
<dbReference type="InterPro" id="IPR016189">
    <property type="entry name" value="Transl_init_fac_IF2/IF5_N"/>
</dbReference>
<dbReference type="Gene3D" id="2.20.25.350">
    <property type="match status" value="1"/>
</dbReference>
<keyword evidence="4" id="KW-0648">Protein biosynthesis</keyword>
<feature type="region of interest" description="Disordered" evidence="6">
    <location>
        <begin position="146"/>
        <end position="165"/>
    </location>
</feature>
<evidence type="ECO:0000256" key="4">
    <source>
        <dbReference type="ARBA" id="ARBA00022917"/>
    </source>
</evidence>
<reference evidence="8" key="1">
    <citation type="submission" date="2022-03" db="EMBL/GenBank/DDBJ databases">
        <title>Draft genome sequence of Aduncisulcus paluster, a free-living microaerophilic Fornicata.</title>
        <authorList>
            <person name="Yuyama I."/>
            <person name="Kume K."/>
            <person name="Tamura T."/>
            <person name="Inagaki Y."/>
            <person name="Hashimoto T."/>
        </authorList>
    </citation>
    <scope>NUCLEOTIDE SEQUENCE</scope>
    <source>
        <strain evidence="8">NY0171</strain>
    </source>
</reference>
<keyword evidence="2 8" id="KW-0396">Initiation factor</keyword>
<comment type="caution">
    <text evidence="8">The sequence shown here is derived from an EMBL/GenBank/DDBJ whole genome shotgun (WGS) entry which is preliminary data.</text>
</comment>
<dbReference type="SUPFAM" id="SSF75689">
    <property type="entry name" value="Zinc-binding domain of translation initiation factor 2 beta"/>
    <property type="match status" value="1"/>
</dbReference>
<protein>
    <submittedName>
        <fullName evidence="8">Eukaryotic translation initiation factor 5</fullName>
    </submittedName>
</protein>
<keyword evidence="9" id="KW-1185">Reference proteome</keyword>
<name>A0ABQ5KHX5_9EUKA</name>
<dbReference type="Proteomes" id="UP001057375">
    <property type="component" value="Unassembled WGS sequence"/>
</dbReference>
<organism evidence="8 9">
    <name type="scientific">Aduncisulcus paluster</name>
    <dbReference type="NCBI Taxonomy" id="2918883"/>
    <lineage>
        <taxon>Eukaryota</taxon>
        <taxon>Metamonada</taxon>
        <taxon>Carpediemonas-like organisms</taxon>
        <taxon>Aduncisulcus</taxon>
    </lineage>
</organism>
<keyword evidence="5" id="KW-0342">GTP-binding</keyword>
<sequence length="346" mass="39322">MGPKLINIDFSSTPGYRYRMPEMALRKEGRGNGIRTIIENMRDLATALNRPTEIVTKWFGFEVGSYTKYDKTTGFARIAGVHSLKDLNAHLKVFIDHYVMCPKCGLPETVFVPDGDKTECHCKACGYNDIFTGAHRIVAIIEKQLRSSGKTESHKRKKGKDKSSMKVVDPVEEISKALLDSKDASTISTMLHEFREEGILKKRERIPCLIAASFTSSEDIRKTTHLPILGELLSDKPLDQALMLRCCEILVHRHSELLASKGSLSGFFQQLYECGALEYDGLKVWSESKEGPFFLGEEHHGVCVQYALPFVEWMNSNQGEVEYEVEYEVEEYEEEEEDEEEEEGEE</sequence>
<dbReference type="InterPro" id="IPR016190">
    <property type="entry name" value="Transl_init_fac_IF2/IF5_Zn-bd"/>
</dbReference>
<dbReference type="InterPro" id="IPR045196">
    <property type="entry name" value="IF2/IF5"/>
</dbReference>
<evidence type="ECO:0000256" key="6">
    <source>
        <dbReference type="SAM" id="MobiDB-lite"/>
    </source>
</evidence>
<dbReference type="PANTHER" id="PTHR23001">
    <property type="entry name" value="EUKARYOTIC TRANSLATION INITIATION FACTOR"/>
    <property type="match status" value="1"/>
</dbReference>
<gene>
    <name evidence="8" type="ORF">ADUPG1_002218</name>
</gene>